<keyword evidence="2" id="KW-0813">Transport</keyword>
<organism evidence="11">
    <name type="scientific">Cladocopium goreaui</name>
    <dbReference type="NCBI Taxonomy" id="2562237"/>
    <lineage>
        <taxon>Eukaryota</taxon>
        <taxon>Sar</taxon>
        <taxon>Alveolata</taxon>
        <taxon>Dinophyceae</taxon>
        <taxon>Suessiales</taxon>
        <taxon>Symbiodiniaceae</taxon>
        <taxon>Cladocopium</taxon>
    </lineage>
</organism>
<dbReference type="GO" id="GO:0005509">
    <property type="term" value="F:calcium ion binding"/>
    <property type="evidence" value="ECO:0007669"/>
    <property type="project" value="InterPro"/>
</dbReference>
<evidence type="ECO:0000313" key="11">
    <source>
        <dbReference type="EMBL" id="CAI3993793.1"/>
    </source>
</evidence>
<dbReference type="OrthoDB" id="433309at2759"/>
<evidence type="ECO:0000313" key="14">
    <source>
        <dbReference type="Proteomes" id="UP001152797"/>
    </source>
</evidence>
<accession>A0A9P1CMW8</accession>
<dbReference type="CDD" id="cd20071">
    <property type="entry name" value="SET_SMYD"/>
    <property type="match status" value="1"/>
</dbReference>
<keyword evidence="14" id="KW-1185">Reference proteome</keyword>
<dbReference type="EMBL" id="CAMXCT020001877">
    <property type="protein sequence ID" value="CAL1147168.1"/>
    <property type="molecule type" value="Genomic_DNA"/>
</dbReference>
<evidence type="ECO:0000256" key="3">
    <source>
        <dbReference type="ARBA" id="ARBA00022692"/>
    </source>
</evidence>
<dbReference type="GO" id="GO:0030322">
    <property type="term" value="P:stabilization of membrane potential"/>
    <property type="evidence" value="ECO:0007669"/>
    <property type="project" value="TreeGrafter"/>
</dbReference>
<keyword evidence="7 13" id="KW-0407">Ion channel</keyword>
<evidence type="ECO:0000256" key="1">
    <source>
        <dbReference type="ARBA" id="ARBA00004141"/>
    </source>
</evidence>
<dbReference type="PROSITE" id="PS50222">
    <property type="entry name" value="EF_HAND_2"/>
    <property type="match status" value="1"/>
</dbReference>
<evidence type="ECO:0000256" key="6">
    <source>
        <dbReference type="ARBA" id="ARBA00023136"/>
    </source>
</evidence>
<keyword evidence="3 9" id="KW-0812">Transmembrane</keyword>
<feature type="non-terminal residue" evidence="11">
    <location>
        <position position="1"/>
    </location>
</feature>
<evidence type="ECO:0000256" key="2">
    <source>
        <dbReference type="ARBA" id="ARBA00022448"/>
    </source>
</evidence>
<sequence>RVQDEHSFFFGHFLILLQEEESETPEETGKLPESLSEEFFSLPRFEGSALYPCVALSNHSCIPNFTMRYSDGAFADMVAVRDIQAGDELNLAYVSPSLPLPERVASLWKTWGFVCTCRRCQDEIMLRAVKSEQPEGDVAGLQLSPAGLAAAMALLRPSTAATEAEDASDGDASSSGSSDVSSDDLGNAGVATAVNAPFSGPLGHSQIPESVTKIEAAMQVARTWQSARAGNAAELRAALRSLRSTDLKKSPLPTRVLLQSQSELTKAENSTGTPFMVLDVWDETHPTHSTFVEHFFGAIGLLLTVSLAIYLKFIVEDYEEKTSANSPPWFCDERIIVQVGGGFVLAWVVIGVMVFTQVLSFSVLGKERNLTALEALYVCAEILTTVGYGDVSPSSYASQAFCAVYSILGCSLIAVVFSLLFNHYLGTQRHLVPLTHPAVAAAAAHSRPRYKGAMQTLRPVILALAIGTVFFTYYPGEEKSPWEAFYMSVQTLTTVGFGDVYPATQGGRAFATVWMLLGVTAAANLIVTVTDAILKYRKDLKAEHMTKELLLHMSTDGSGKVGKTDFLCYELIRRGLCETDELAEIVGFFNKLDSKKLGYLDFKDFSALVTLQAAHVASR</sequence>
<dbReference type="AlphaFoldDB" id="A0A9P1CMW8"/>
<dbReference type="Gene3D" id="1.10.287.70">
    <property type="match status" value="2"/>
</dbReference>
<keyword evidence="5" id="KW-0406">Ion transport</keyword>
<name>A0A9P1CMW8_9DINO</name>
<feature type="transmembrane region" description="Helical" evidence="9">
    <location>
        <begin position="396"/>
        <end position="421"/>
    </location>
</feature>
<gene>
    <name evidence="11" type="ORF">C1SCF055_LOCUS20505</name>
</gene>
<dbReference type="InterPro" id="IPR003280">
    <property type="entry name" value="2pore_dom_K_chnl"/>
</dbReference>
<dbReference type="EMBL" id="CAMXCT010001877">
    <property type="protein sequence ID" value="CAI3993793.1"/>
    <property type="molecule type" value="Genomic_DNA"/>
</dbReference>
<dbReference type="PANTHER" id="PTHR11003:SF291">
    <property type="entry name" value="IP11374P"/>
    <property type="match status" value="1"/>
</dbReference>
<proteinExistence type="predicted"/>
<dbReference type="SUPFAM" id="SSF82199">
    <property type="entry name" value="SET domain"/>
    <property type="match status" value="1"/>
</dbReference>
<dbReference type="InterPro" id="IPR011992">
    <property type="entry name" value="EF-hand-dom_pair"/>
</dbReference>
<dbReference type="PANTHER" id="PTHR11003">
    <property type="entry name" value="POTASSIUM CHANNEL, SUBFAMILY K"/>
    <property type="match status" value="1"/>
</dbReference>
<dbReference type="EMBL" id="CAMXCT030001877">
    <property type="protein sequence ID" value="CAL4781105.1"/>
    <property type="molecule type" value="Genomic_DNA"/>
</dbReference>
<feature type="transmembrane region" description="Helical" evidence="9">
    <location>
        <begin position="456"/>
        <end position="474"/>
    </location>
</feature>
<dbReference type="Gene3D" id="2.170.270.10">
    <property type="entry name" value="SET domain"/>
    <property type="match status" value="1"/>
</dbReference>
<dbReference type="SUPFAM" id="SSF81324">
    <property type="entry name" value="Voltage-gated potassium channels"/>
    <property type="match status" value="2"/>
</dbReference>
<feature type="region of interest" description="Disordered" evidence="8">
    <location>
        <begin position="160"/>
        <end position="186"/>
    </location>
</feature>
<evidence type="ECO:0000259" key="10">
    <source>
        <dbReference type="PROSITE" id="PS50222"/>
    </source>
</evidence>
<dbReference type="GO" id="GO:0022841">
    <property type="term" value="F:potassium ion leak channel activity"/>
    <property type="evidence" value="ECO:0007669"/>
    <property type="project" value="TreeGrafter"/>
</dbReference>
<feature type="transmembrane region" description="Helical" evidence="9">
    <location>
        <begin position="335"/>
        <end position="359"/>
    </location>
</feature>
<evidence type="ECO:0000256" key="8">
    <source>
        <dbReference type="SAM" id="MobiDB-lite"/>
    </source>
</evidence>
<evidence type="ECO:0000256" key="7">
    <source>
        <dbReference type="ARBA" id="ARBA00023303"/>
    </source>
</evidence>
<keyword evidence="6 9" id="KW-0472">Membrane</keyword>
<evidence type="ECO:0000256" key="4">
    <source>
        <dbReference type="ARBA" id="ARBA00022989"/>
    </source>
</evidence>
<dbReference type="InterPro" id="IPR002048">
    <property type="entry name" value="EF_hand_dom"/>
</dbReference>
<dbReference type="InterPro" id="IPR013099">
    <property type="entry name" value="K_chnl_dom"/>
</dbReference>
<reference evidence="11" key="1">
    <citation type="submission" date="2022-10" db="EMBL/GenBank/DDBJ databases">
        <authorList>
            <person name="Chen Y."/>
            <person name="Dougan E. K."/>
            <person name="Chan C."/>
            <person name="Rhodes N."/>
            <person name="Thang M."/>
        </authorList>
    </citation>
    <scope>NUCLEOTIDE SEQUENCE</scope>
</reference>
<dbReference type="Pfam" id="PF07885">
    <property type="entry name" value="Ion_trans_2"/>
    <property type="match status" value="2"/>
</dbReference>
<feature type="domain" description="EF-hand" evidence="10">
    <location>
        <begin position="580"/>
        <end position="615"/>
    </location>
</feature>
<feature type="compositionally biased region" description="Low complexity" evidence="8">
    <location>
        <begin position="170"/>
        <end position="184"/>
    </location>
</feature>
<dbReference type="Pfam" id="PF00856">
    <property type="entry name" value="SET"/>
    <property type="match status" value="1"/>
</dbReference>
<evidence type="ECO:0000256" key="5">
    <source>
        <dbReference type="ARBA" id="ARBA00023065"/>
    </source>
</evidence>
<evidence type="ECO:0000313" key="13">
    <source>
        <dbReference type="EMBL" id="CAL4781105.1"/>
    </source>
</evidence>
<reference evidence="12" key="2">
    <citation type="submission" date="2024-04" db="EMBL/GenBank/DDBJ databases">
        <authorList>
            <person name="Chen Y."/>
            <person name="Shah S."/>
            <person name="Dougan E. K."/>
            <person name="Thang M."/>
            <person name="Chan C."/>
        </authorList>
    </citation>
    <scope>NUCLEOTIDE SEQUENCE [LARGE SCALE GENOMIC DNA]</scope>
</reference>
<dbReference type="GO" id="GO:0015271">
    <property type="term" value="F:outward rectifier potassium channel activity"/>
    <property type="evidence" value="ECO:0007669"/>
    <property type="project" value="TreeGrafter"/>
</dbReference>
<comment type="caution">
    <text evidence="11">The sequence shown here is derived from an EMBL/GenBank/DDBJ whole genome shotgun (WGS) entry which is preliminary data.</text>
</comment>
<dbReference type="InterPro" id="IPR001214">
    <property type="entry name" value="SET_dom"/>
</dbReference>
<feature type="transmembrane region" description="Helical" evidence="9">
    <location>
        <begin position="295"/>
        <end position="315"/>
    </location>
</feature>
<dbReference type="InterPro" id="IPR046341">
    <property type="entry name" value="SET_dom_sf"/>
</dbReference>
<protein>
    <submittedName>
        <fullName evidence="13">Two pore potassium channel b (Two K(+) channel b) (Calcium-activated outward-rectifying potassium channel 2) (OsKCO2)</fullName>
    </submittedName>
</protein>
<dbReference type="GO" id="GO:0005886">
    <property type="term" value="C:plasma membrane"/>
    <property type="evidence" value="ECO:0007669"/>
    <property type="project" value="TreeGrafter"/>
</dbReference>
<feature type="transmembrane region" description="Helical" evidence="9">
    <location>
        <begin position="511"/>
        <end position="534"/>
    </location>
</feature>
<dbReference type="PRINTS" id="PR01333">
    <property type="entry name" value="2POREKCHANEL"/>
</dbReference>
<evidence type="ECO:0000256" key="9">
    <source>
        <dbReference type="SAM" id="Phobius"/>
    </source>
</evidence>
<dbReference type="Proteomes" id="UP001152797">
    <property type="component" value="Unassembled WGS sequence"/>
</dbReference>
<keyword evidence="4 9" id="KW-1133">Transmembrane helix</keyword>
<dbReference type="SUPFAM" id="SSF47473">
    <property type="entry name" value="EF-hand"/>
    <property type="match status" value="1"/>
</dbReference>
<evidence type="ECO:0000313" key="12">
    <source>
        <dbReference type="EMBL" id="CAL1147168.1"/>
    </source>
</evidence>
<comment type="subcellular location">
    <subcellularLocation>
        <location evidence="1">Membrane</location>
        <topology evidence="1">Multi-pass membrane protein</topology>
    </subcellularLocation>
</comment>